<comment type="caution">
    <text evidence="2">The sequence shown here is derived from an EMBL/GenBank/DDBJ whole genome shotgun (WGS) entry which is preliminary data.</text>
</comment>
<reference evidence="2 3" key="1">
    <citation type="submission" date="2019-07" db="EMBL/GenBank/DDBJ databases">
        <title>Draft Genome Sequences of Bacteroides pyogenes Strains Isolated from the Uterus Holstein Dairy Cows with Metritis.</title>
        <authorList>
            <person name="Cunha F."/>
            <person name="Galvao K.N."/>
            <person name="Jeon S.J."/>
            <person name="Jeong K.C."/>
        </authorList>
    </citation>
    <scope>NUCLEOTIDE SEQUENCE [LARGE SCALE GENOMIC DNA]</scope>
    <source>
        <strain evidence="2 3">KG-31</strain>
    </source>
</reference>
<dbReference type="RefSeq" id="WP_148730621.1">
    <property type="nucleotide sequence ID" value="NZ_VKLW01000022.1"/>
</dbReference>
<feature type="compositionally biased region" description="Basic and acidic residues" evidence="1">
    <location>
        <begin position="404"/>
        <end position="425"/>
    </location>
</feature>
<organism evidence="2 3">
    <name type="scientific">Bacteroides pyogenes</name>
    <dbReference type="NCBI Taxonomy" id="310300"/>
    <lineage>
        <taxon>Bacteria</taxon>
        <taxon>Pseudomonadati</taxon>
        <taxon>Bacteroidota</taxon>
        <taxon>Bacteroidia</taxon>
        <taxon>Bacteroidales</taxon>
        <taxon>Bacteroidaceae</taxon>
        <taxon>Bacteroides</taxon>
    </lineage>
</organism>
<keyword evidence="3" id="KW-1185">Reference proteome</keyword>
<dbReference type="EMBL" id="VKLW01000022">
    <property type="protein sequence ID" value="TYK32903.1"/>
    <property type="molecule type" value="Genomic_DNA"/>
</dbReference>
<feature type="region of interest" description="Disordered" evidence="1">
    <location>
        <begin position="404"/>
        <end position="436"/>
    </location>
</feature>
<dbReference type="Pfam" id="PF16407">
    <property type="entry name" value="PKD_2"/>
    <property type="match status" value="1"/>
</dbReference>
<evidence type="ECO:0000313" key="2">
    <source>
        <dbReference type="EMBL" id="TYK32903.1"/>
    </source>
</evidence>
<name>A0A5D3FNY0_9BACE</name>
<dbReference type="PROSITE" id="PS51257">
    <property type="entry name" value="PROKAR_LIPOPROTEIN"/>
    <property type="match status" value="1"/>
</dbReference>
<evidence type="ECO:0000256" key="1">
    <source>
        <dbReference type="SAM" id="MobiDB-lite"/>
    </source>
</evidence>
<dbReference type="AlphaFoldDB" id="A0A5D3FNY0"/>
<proteinExistence type="predicted"/>
<dbReference type="Proteomes" id="UP000324383">
    <property type="component" value="Unassembled WGS sequence"/>
</dbReference>
<dbReference type="InterPro" id="IPR032183">
    <property type="entry name" value="PKD-like"/>
</dbReference>
<protein>
    <recommendedName>
        <fullName evidence="4">PKD-like family protein</fullName>
    </recommendedName>
</protein>
<evidence type="ECO:0000313" key="3">
    <source>
        <dbReference type="Proteomes" id="UP000324383"/>
    </source>
</evidence>
<sequence length="577" mass="65856">MKKILFGICLSFLFFACYEDKGSYDYHFDDINQIEKVSFIPEAFQAIGGLTIEFQQPLSENKTERIEVKLEQSLNHSFEHLDFLWRIFRQKEGKTVVDTVRTKGYLDIEFLVGKEAQYSIVLEVKDQTTTLTKYTKLIVKTRPVFKNSLFLLHGSQSGSVKLGNVEIIGDKAHVRTDAFHTIYPHIETNPFSNGVGLGYSAYLDLYKIKNSHNLCVFNMDGTSGIYDPFGLKNKFHPGYVLPLDQENPFVYHSLVNTGDASNLTDYKCLISRDGRFYVARSFLCFYPPAYVDDPQTDYKVTAATITDNNYVFWDELHNRFLYLLKNDAYTWNELNARDVQMNNPVLNAHVDFSGLPSRLNPVGKQAVYAYIRYRENYREAHPLFLFKDKTEEKFYLYELTPTGSDKDDKKSVAKTRGADKGDKGGEQGGDNEPAFTITGKELKNFRPGKNLSTIMYNMWFTTNFLFYAEGGNVYRYNTEGGNRSTIYSAPEGYTISVMKFRSADSGSLVDDLGLYLSIGLNKGDEGAIAEIKLTTSADVDKTYPATFYNKDEQGVKFGNIRDVQFAHIYTYKTINTK</sequence>
<accession>A0A5D3FNY0</accession>
<evidence type="ECO:0008006" key="4">
    <source>
        <dbReference type="Google" id="ProtNLM"/>
    </source>
</evidence>
<gene>
    <name evidence="2" type="ORF">FNJ60_10205</name>
</gene>